<organism evidence="2 3">
    <name type="scientific">Xylophilus ampelinus</name>
    <dbReference type="NCBI Taxonomy" id="54067"/>
    <lineage>
        <taxon>Bacteria</taxon>
        <taxon>Pseudomonadati</taxon>
        <taxon>Pseudomonadota</taxon>
        <taxon>Betaproteobacteria</taxon>
        <taxon>Burkholderiales</taxon>
        <taxon>Xylophilus</taxon>
    </lineage>
</organism>
<dbReference type="AlphaFoldDB" id="A0A318SJP0"/>
<dbReference type="EMBL" id="QJTC01000018">
    <property type="protein sequence ID" value="PYE75961.1"/>
    <property type="molecule type" value="Genomic_DNA"/>
</dbReference>
<keyword evidence="1" id="KW-0472">Membrane</keyword>
<comment type="caution">
    <text evidence="2">The sequence shown here is derived from an EMBL/GenBank/DDBJ whole genome shotgun (WGS) entry which is preliminary data.</text>
</comment>
<keyword evidence="1" id="KW-1133">Transmembrane helix</keyword>
<feature type="transmembrane region" description="Helical" evidence="1">
    <location>
        <begin position="32"/>
        <end position="51"/>
    </location>
</feature>
<reference evidence="2 3" key="1">
    <citation type="submission" date="2018-06" db="EMBL/GenBank/DDBJ databases">
        <title>Genomic Encyclopedia of Type Strains, Phase III (KMG-III): the genomes of soil and plant-associated and newly described type strains.</title>
        <authorList>
            <person name="Whitman W."/>
        </authorList>
    </citation>
    <scope>NUCLEOTIDE SEQUENCE [LARGE SCALE GENOMIC DNA]</scope>
    <source>
        <strain evidence="2 3">CECT 7646</strain>
    </source>
</reference>
<dbReference type="Proteomes" id="UP000247540">
    <property type="component" value="Unassembled WGS sequence"/>
</dbReference>
<accession>A0A318SJP0</accession>
<keyword evidence="1" id="KW-0812">Transmembrane</keyword>
<keyword evidence="3" id="KW-1185">Reference proteome</keyword>
<dbReference type="OrthoDB" id="9157006at2"/>
<sequence length="178" mass="20240">MGGLMFLAVVALWLYILKWIVGKIAGKLPDRPWRVWVTWLIFALLLPLPLIDEIVGGWQFKKLCEANVVWVNEEAARGKSVYREPGSYRIPVSRTWVKIWKTTFRYLDVENNAPIVSFDQYSAEGGHLFPGFDSGHDPLTFKGECHPPGTFDKGFLGNLGFTEVERPKSIEPIGKLVY</sequence>
<name>A0A318SJP0_9BURK</name>
<dbReference type="RefSeq" id="WP_146228741.1">
    <property type="nucleotide sequence ID" value="NZ_JAMOFZ010000018.1"/>
</dbReference>
<evidence type="ECO:0000313" key="2">
    <source>
        <dbReference type="EMBL" id="PYE75961.1"/>
    </source>
</evidence>
<evidence type="ECO:0000313" key="3">
    <source>
        <dbReference type="Proteomes" id="UP000247540"/>
    </source>
</evidence>
<protein>
    <submittedName>
        <fullName evidence="2">Uncharacterized protein</fullName>
    </submittedName>
</protein>
<gene>
    <name evidence="2" type="ORF">DFQ15_11887</name>
</gene>
<proteinExistence type="predicted"/>
<evidence type="ECO:0000256" key="1">
    <source>
        <dbReference type="SAM" id="Phobius"/>
    </source>
</evidence>